<feature type="region of interest" description="Disordered" evidence="1">
    <location>
        <begin position="423"/>
        <end position="475"/>
    </location>
</feature>
<evidence type="ECO:0000256" key="2">
    <source>
        <dbReference type="SAM" id="Phobius"/>
    </source>
</evidence>
<evidence type="ECO:0000259" key="3">
    <source>
        <dbReference type="Pfam" id="PF20568"/>
    </source>
</evidence>
<dbReference type="Pfam" id="PF20568">
    <property type="entry name" value="DUF6777"/>
    <property type="match status" value="1"/>
</dbReference>
<feature type="region of interest" description="Disordered" evidence="1">
    <location>
        <begin position="292"/>
        <end position="332"/>
    </location>
</feature>
<dbReference type="EMBL" id="CP128986">
    <property type="protein sequence ID" value="WOC12144.1"/>
    <property type="molecule type" value="Genomic_DNA"/>
</dbReference>
<organism evidence="4">
    <name type="scientific">Gordonia sp. MP11Mi</name>
    <dbReference type="NCBI Taxonomy" id="3022769"/>
    <lineage>
        <taxon>Bacteria</taxon>
        <taxon>Bacillati</taxon>
        <taxon>Actinomycetota</taxon>
        <taxon>Actinomycetes</taxon>
        <taxon>Mycobacteriales</taxon>
        <taxon>Gordoniaceae</taxon>
        <taxon>Gordonia</taxon>
    </lineage>
</organism>
<dbReference type="RefSeq" id="WP_420041400.1">
    <property type="nucleotide sequence ID" value="NZ_CP128986.1"/>
</dbReference>
<accession>A0AA97CVW4</accession>
<sequence>MTYPYGPDPATAAFNAAQRKSRRRLTVVLSAIVAILAVVVGLGAVKLYQDETGDILIPALSLRSADDPGPDPFTRSVALTNRLDLPTIAPRGVNDRGVRAVDGAAPGLYGTTGTASCDTAALADLLAGDPAAGAAWASVFGIRRGDIPWYLNTLTPVVLTADTWVTNHAYRGGVAQPFQSVLQTGTAVYVDGAGVPRAVCTCGNPLLPPASAPVGGYRVVGQPWPSYRTTNIERVSYTVNNTTVNNTRVVNTPAPLTQLTLVDVTRGVNVVTEVGNTLANLGPAPAGMKLPDPMASNAPPTFTEQAEVNEPSAVESSETTGTSASRASQIPTDFGSLTGDAIGSLTFSSGDRDVTCTLPSTFVSTDVDADCTDGSTRTFAAADLLSDAVASVVNASSDRVWTVDTVDGRTLTVTSAAWQTLVTPTTPATEATETTETTQAPEPTTTESTTTTEESATTTEPGTTTETEASGAPAE</sequence>
<feature type="transmembrane region" description="Helical" evidence="2">
    <location>
        <begin position="25"/>
        <end position="48"/>
    </location>
</feature>
<reference evidence="4" key="1">
    <citation type="submission" date="2023-06" db="EMBL/GenBank/DDBJ databases">
        <title>Gordonia sp. nov. and Pseudochrobactrum sp. nov., two species isolated from the burying beetle Nicrophorus vespilloides.</title>
        <authorList>
            <person name="Poehlein A."/>
            <person name="Guzman J."/>
            <person name="Daniel R."/>
            <person name="Vilcinskas A."/>
        </authorList>
    </citation>
    <scope>NUCLEOTIDE SEQUENCE</scope>
    <source>
        <strain evidence="4">MP11Mi</strain>
    </source>
</reference>
<keyword evidence="2" id="KW-0812">Transmembrane</keyword>
<feature type="domain" description="DUF6777" evidence="3">
    <location>
        <begin position="99"/>
        <end position="250"/>
    </location>
</feature>
<dbReference type="AlphaFoldDB" id="A0AA97CVW4"/>
<dbReference type="InterPro" id="IPR046704">
    <property type="entry name" value="DUF6777"/>
</dbReference>
<protein>
    <recommendedName>
        <fullName evidence="3">DUF6777 domain-containing protein</fullName>
    </recommendedName>
</protein>
<feature type="compositionally biased region" description="Polar residues" evidence="1">
    <location>
        <begin position="314"/>
        <end position="331"/>
    </location>
</feature>
<proteinExistence type="predicted"/>
<evidence type="ECO:0000313" key="4">
    <source>
        <dbReference type="EMBL" id="WOC12144.1"/>
    </source>
</evidence>
<gene>
    <name evidence="4" type="ORF">MP11Mi_12260</name>
</gene>
<keyword evidence="2" id="KW-1133">Transmembrane helix</keyword>
<evidence type="ECO:0000256" key="1">
    <source>
        <dbReference type="SAM" id="MobiDB-lite"/>
    </source>
</evidence>
<keyword evidence="2" id="KW-0472">Membrane</keyword>
<name>A0AA97CVW4_9ACTN</name>